<dbReference type="KEGG" id="clt:CM240_2550"/>
<sequence>MNIDFHVHGLLSKKKDFNEKFFLEEINSAKSNNIEGIILCEHFQAIAFNDIYKYLEVNYPYKNGRYLVNGISIFPAMEVSIKDGGHIILSGGMDDIIDIHEILMNNIEKENFIEFEDLLNLGDRYNCLKIGAHPFRKGQKLSKKPYELLGRLDCFELNAKDIYKKGEIEVKEKVISLGEKVDKPIVGGSDSHTALQIGAIKTKIDRQCCNVIDIKESIKINCDVEVSPSLEFKVFTSKILKRYLSATAKNYNRETSFKI</sequence>
<dbReference type="RefSeq" id="WP_044039469.1">
    <property type="nucleotide sequence ID" value="NZ_HG917868.1"/>
</dbReference>
<evidence type="ECO:0000313" key="1">
    <source>
        <dbReference type="EMBL" id="CDM69674.1"/>
    </source>
</evidence>
<organism evidence="1 2">
    <name type="scientific">Clostridium bornimense</name>
    <dbReference type="NCBI Taxonomy" id="1216932"/>
    <lineage>
        <taxon>Bacteria</taxon>
        <taxon>Bacillati</taxon>
        <taxon>Bacillota</taxon>
        <taxon>Clostridia</taxon>
        <taxon>Eubacteriales</taxon>
        <taxon>Clostridiaceae</taxon>
        <taxon>Clostridium</taxon>
    </lineage>
</organism>
<dbReference type="OrthoDB" id="9777619at2"/>
<dbReference type="Pfam" id="PF13263">
    <property type="entry name" value="PHP_C"/>
    <property type="match status" value="1"/>
</dbReference>
<dbReference type="Gene3D" id="3.20.20.140">
    <property type="entry name" value="Metal-dependent hydrolases"/>
    <property type="match status" value="1"/>
</dbReference>
<dbReference type="SUPFAM" id="SSF89550">
    <property type="entry name" value="PHP domain-like"/>
    <property type="match status" value="1"/>
</dbReference>
<dbReference type="STRING" id="1216932.CM240_2550"/>
<reference evidence="1 2" key="1">
    <citation type="submission" date="2013-11" db="EMBL/GenBank/DDBJ databases">
        <title>Complete genome sequence of Clostridum sp. M2/40.</title>
        <authorList>
            <person name="Wibberg D."/>
            <person name="Puehler A."/>
            <person name="Schlueter A."/>
        </authorList>
    </citation>
    <scope>NUCLEOTIDE SEQUENCE [LARGE SCALE GENOMIC DNA]</scope>
    <source>
        <strain evidence="2">M2/40</strain>
    </source>
</reference>
<evidence type="ECO:0000313" key="2">
    <source>
        <dbReference type="Proteomes" id="UP000019426"/>
    </source>
</evidence>
<dbReference type="PATRIC" id="fig|1216932.3.peg.2519"/>
<proteinExistence type="predicted"/>
<dbReference type="EMBL" id="HG917868">
    <property type="protein sequence ID" value="CDM69674.1"/>
    <property type="molecule type" value="Genomic_DNA"/>
</dbReference>
<dbReference type="InterPro" id="IPR016195">
    <property type="entry name" value="Pol/histidinol_Pase-like"/>
</dbReference>
<accession>W6S1C2</accession>
<dbReference type="Proteomes" id="UP000019426">
    <property type="component" value="Chromosome M2/40_rep1"/>
</dbReference>
<protein>
    <submittedName>
        <fullName evidence="1">PHP domain protein</fullName>
    </submittedName>
</protein>
<dbReference type="HOGENOM" id="CLU_1101998_0_0_9"/>
<name>W6S1C2_9CLOT</name>
<dbReference type="eggNOG" id="COG0613">
    <property type="taxonomic scope" value="Bacteria"/>
</dbReference>
<dbReference type="AlphaFoldDB" id="W6S1C2"/>
<keyword evidence="2" id="KW-1185">Reference proteome</keyword>
<gene>
    <name evidence="1" type="ORF">CM240_2550</name>
</gene>